<dbReference type="Proteomes" id="UP000219182">
    <property type="component" value="Unassembled WGS sequence"/>
</dbReference>
<organism evidence="1 2">
    <name type="scientific">Mesorhizobium sanjuanii</name>
    <dbReference type="NCBI Taxonomy" id="2037900"/>
    <lineage>
        <taxon>Bacteria</taxon>
        <taxon>Pseudomonadati</taxon>
        <taxon>Pseudomonadota</taxon>
        <taxon>Alphaproteobacteria</taxon>
        <taxon>Hyphomicrobiales</taxon>
        <taxon>Phyllobacteriaceae</taxon>
        <taxon>Mesorhizobium</taxon>
    </lineage>
</organism>
<dbReference type="Gene3D" id="2.60.40.1890">
    <property type="entry name" value="PCu(A)C copper chaperone"/>
    <property type="match status" value="1"/>
</dbReference>
<dbReference type="PANTHER" id="PTHR36302:SF1">
    <property type="entry name" value="COPPER CHAPERONE PCU(A)C"/>
    <property type="match status" value="1"/>
</dbReference>
<evidence type="ECO:0008006" key="3">
    <source>
        <dbReference type="Google" id="ProtNLM"/>
    </source>
</evidence>
<dbReference type="Pfam" id="PF04314">
    <property type="entry name" value="PCuAC"/>
    <property type="match status" value="1"/>
</dbReference>
<dbReference type="RefSeq" id="WP_097574327.1">
    <property type="nucleotide sequence ID" value="NZ_NWQG01000081.1"/>
</dbReference>
<name>A0A2A6FFF8_9HYPH</name>
<dbReference type="EMBL" id="NWQG01000081">
    <property type="protein sequence ID" value="PDQ20473.1"/>
    <property type="molecule type" value="Genomic_DNA"/>
</dbReference>
<dbReference type="InterPro" id="IPR007410">
    <property type="entry name" value="LpqE-like"/>
</dbReference>
<evidence type="ECO:0000313" key="2">
    <source>
        <dbReference type="Proteomes" id="UP000219182"/>
    </source>
</evidence>
<comment type="caution">
    <text evidence="1">The sequence shown here is derived from an EMBL/GenBank/DDBJ whole genome shotgun (WGS) entry which is preliminary data.</text>
</comment>
<dbReference type="PANTHER" id="PTHR36302">
    <property type="entry name" value="BLR7088 PROTEIN"/>
    <property type="match status" value="1"/>
</dbReference>
<dbReference type="InterPro" id="IPR036182">
    <property type="entry name" value="PCuAC_sf"/>
</dbReference>
<keyword evidence="2" id="KW-1185">Reference proteome</keyword>
<protein>
    <recommendedName>
        <fullName evidence="3">Copper chaperone PCu(A)C</fullName>
    </recommendedName>
</protein>
<proteinExistence type="predicted"/>
<reference evidence="1 2" key="1">
    <citation type="submission" date="2017-09" db="EMBL/GenBank/DDBJ databases">
        <title>Mesorhizobum sanjuanii sp. nov. isolated from nodules of Lotus tenuis in saline-alkaline lowlands of Flooding Pampa.</title>
        <authorList>
            <person name="Sannazzaro A.I."/>
            <person name="Torres Tejerizo G.A."/>
            <person name="Fontana F."/>
            <person name="Cumpa Velazquez L.M."/>
            <person name="Hansen L."/>
            <person name="Pistorio M."/>
            <person name="Estrella M.J."/>
        </authorList>
    </citation>
    <scope>NUCLEOTIDE SEQUENCE [LARGE SCALE GENOMIC DNA]</scope>
    <source>
        <strain evidence="1 2">BSA136</strain>
    </source>
</reference>
<accession>A0A2A6FFF8</accession>
<evidence type="ECO:0000313" key="1">
    <source>
        <dbReference type="EMBL" id="PDQ20473.1"/>
    </source>
</evidence>
<gene>
    <name evidence="1" type="ORF">CN311_13995</name>
</gene>
<dbReference type="AlphaFoldDB" id="A0A2A6FFF8"/>
<sequence>MSCFFRAAAHARASGHRTSLLRRAEQHLGITVVTLALLVAGAQSSFAHEFKLGDLEIEHPWSRATPAGAKVAGGYFTITNTGSSADRLLSISSDLSDKTELHEMGVKDGVMTMRPVSGGLEIPAGGKVALKPGGYHLMFIGLKQQPKQGEEFSATLTFEKAGTVTVEFAVEGMGEMGGMDDHAN</sequence>
<dbReference type="InterPro" id="IPR058248">
    <property type="entry name" value="Lxx211020-like"/>
</dbReference>
<dbReference type="SUPFAM" id="SSF110087">
    <property type="entry name" value="DR1885-like metal-binding protein"/>
    <property type="match status" value="1"/>
</dbReference>